<reference evidence="2 3" key="1">
    <citation type="submission" date="2019-02" db="EMBL/GenBank/DDBJ databases">
        <title>Deep-cultivation of Planctomycetes and their phenomic and genomic characterization uncovers novel biology.</title>
        <authorList>
            <person name="Wiegand S."/>
            <person name="Jogler M."/>
            <person name="Boedeker C."/>
            <person name="Pinto D."/>
            <person name="Vollmers J."/>
            <person name="Rivas-Marin E."/>
            <person name="Kohn T."/>
            <person name="Peeters S.H."/>
            <person name="Heuer A."/>
            <person name="Rast P."/>
            <person name="Oberbeckmann S."/>
            <person name="Bunk B."/>
            <person name="Jeske O."/>
            <person name="Meyerdierks A."/>
            <person name="Storesund J.E."/>
            <person name="Kallscheuer N."/>
            <person name="Luecker S."/>
            <person name="Lage O.M."/>
            <person name="Pohl T."/>
            <person name="Merkel B.J."/>
            <person name="Hornburger P."/>
            <person name="Mueller R.-W."/>
            <person name="Bruemmer F."/>
            <person name="Labrenz M."/>
            <person name="Spormann A.M."/>
            <person name="Op den Camp H."/>
            <person name="Overmann J."/>
            <person name="Amann R."/>
            <person name="Jetten M.S.M."/>
            <person name="Mascher T."/>
            <person name="Medema M.H."/>
            <person name="Devos D.P."/>
            <person name="Kaster A.-K."/>
            <person name="Ovreas L."/>
            <person name="Rohde M."/>
            <person name="Galperin M.Y."/>
            <person name="Jogler C."/>
        </authorList>
    </citation>
    <scope>NUCLEOTIDE SEQUENCE [LARGE SCALE GENOMIC DNA]</scope>
    <source>
        <strain evidence="2 3">Q31a</strain>
    </source>
</reference>
<dbReference type="KEGG" id="ahel:Q31a_06950"/>
<dbReference type="EMBL" id="CP036298">
    <property type="protein sequence ID" value="QDV22410.1"/>
    <property type="molecule type" value="Genomic_DNA"/>
</dbReference>
<protein>
    <recommendedName>
        <fullName evidence="4">Flagellar hook-length control protein FliK</fullName>
    </recommendedName>
</protein>
<feature type="signal peptide" evidence="1">
    <location>
        <begin position="1"/>
        <end position="19"/>
    </location>
</feature>
<dbReference type="Proteomes" id="UP000318017">
    <property type="component" value="Chromosome"/>
</dbReference>
<evidence type="ECO:0008006" key="4">
    <source>
        <dbReference type="Google" id="ProtNLM"/>
    </source>
</evidence>
<evidence type="ECO:0000313" key="2">
    <source>
        <dbReference type="EMBL" id="QDV22410.1"/>
    </source>
</evidence>
<organism evidence="2 3">
    <name type="scientific">Aureliella helgolandensis</name>
    <dbReference type="NCBI Taxonomy" id="2527968"/>
    <lineage>
        <taxon>Bacteria</taxon>
        <taxon>Pseudomonadati</taxon>
        <taxon>Planctomycetota</taxon>
        <taxon>Planctomycetia</taxon>
        <taxon>Pirellulales</taxon>
        <taxon>Pirellulaceae</taxon>
        <taxon>Aureliella</taxon>
    </lineage>
</organism>
<sequence length="156" mass="16254" precursor="true">MTFSPLLLSLATPAAVATASTVVDVAQGLGQNFANLLSGASGSAAAEASSADRESNAPSSLADLAGELRQWFRELGLEEQPFQLNFDLAADGTQSLSVTGMQADRLNEELGNAPEWGERMRAFASNLQHAASQSMGGSVPHLRLSITESESTVSQS</sequence>
<proteinExistence type="predicted"/>
<keyword evidence="1" id="KW-0732">Signal</keyword>
<accession>A0A518G1J2</accession>
<dbReference type="AlphaFoldDB" id="A0A518G1J2"/>
<feature type="chain" id="PRO_5021808827" description="Flagellar hook-length control protein FliK" evidence="1">
    <location>
        <begin position="20"/>
        <end position="156"/>
    </location>
</feature>
<name>A0A518G1J2_9BACT</name>
<evidence type="ECO:0000256" key="1">
    <source>
        <dbReference type="SAM" id="SignalP"/>
    </source>
</evidence>
<gene>
    <name evidence="2" type="ORF">Q31a_06950</name>
</gene>
<evidence type="ECO:0000313" key="3">
    <source>
        <dbReference type="Proteomes" id="UP000318017"/>
    </source>
</evidence>
<keyword evidence="3" id="KW-1185">Reference proteome</keyword>